<protein>
    <submittedName>
        <fullName evidence="1">ABC transporter substrate-binding protein</fullName>
    </submittedName>
</protein>
<evidence type="ECO:0000313" key="1">
    <source>
        <dbReference type="EMBL" id="GHH81398.1"/>
    </source>
</evidence>
<keyword evidence="2" id="KW-1185">Reference proteome</keyword>
<dbReference type="Gene3D" id="3.40.50.1980">
    <property type="entry name" value="Nitrogenase molybdenum iron protein domain"/>
    <property type="match status" value="2"/>
</dbReference>
<evidence type="ECO:0000313" key="2">
    <source>
        <dbReference type="Proteomes" id="UP000603708"/>
    </source>
</evidence>
<name>A0A919GB70_9ACTN</name>
<proteinExistence type="predicted"/>
<organism evidence="1 2">
    <name type="scientific">Streptomyces sulfonofaciens</name>
    <dbReference type="NCBI Taxonomy" id="68272"/>
    <lineage>
        <taxon>Bacteria</taxon>
        <taxon>Bacillati</taxon>
        <taxon>Actinomycetota</taxon>
        <taxon>Actinomycetes</taxon>
        <taxon>Kitasatosporales</taxon>
        <taxon>Streptomycetaceae</taxon>
        <taxon>Streptomyces</taxon>
    </lineage>
</organism>
<comment type="caution">
    <text evidence="1">The sequence shown here is derived from an EMBL/GenBank/DDBJ whole genome shotgun (WGS) entry which is preliminary data.</text>
</comment>
<sequence>MTWEFTDDREVTVRMAGRPLRVAAYLRAGAGLFDLGVRPVGVYGSAHDGARPDPAKSGALAGQDVPYLGAGGALDERALRSVRPDLIVDVTYDREHAYAVDGSVAARAGIPVLALAVSADVPLTRILGRFAELGRALGGRRPADLAGDAREPGAGGLAAAEDAVRTAALGGPGPRVLALSAAGPDRVHLARPRTWPELRHLADLGVRLVEPGPGGVNWSTTTWEAAAGFGADVILADSRGNAVRPADLARQPGWRAVAERAVVVGWNPELPGSPGACAAFLRAVADGLAAARDETA</sequence>
<reference evidence="1" key="1">
    <citation type="journal article" date="2014" name="Int. J. Syst. Evol. Microbiol.">
        <title>Complete genome sequence of Corynebacterium casei LMG S-19264T (=DSM 44701T), isolated from a smear-ripened cheese.</title>
        <authorList>
            <consortium name="US DOE Joint Genome Institute (JGI-PGF)"/>
            <person name="Walter F."/>
            <person name="Albersmeier A."/>
            <person name="Kalinowski J."/>
            <person name="Ruckert C."/>
        </authorList>
    </citation>
    <scope>NUCLEOTIDE SEQUENCE</scope>
    <source>
        <strain evidence="1">JCM 5069</strain>
    </source>
</reference>
<dbReference type="Proteomes" id="UP000603708">
    <property type="component" value="Unassembled WGS sequence"/>
</dbReference>
<dbReference type="SUPFAM" id="SSF53807">
    <property type="entry name" value="Helical backbone' metal receptor"/>
    <property type="match status" value="1"/>
</dbReference>
<accession>A0A919GB70</accession>
<dbReference type="EMBL" id="BNCD01000011">
    <property type="protein sequence ID" value="GHH81398.1"/>
    <property type="molecule type" value="Genomic_DNA"/>
</dbReference>
<gene>
    <name evidence="1" type="ORF">GCM10018793_38650</name>
</gene>
<reference evidence="1" key="2">
    <citation type="submission" date="2020-09" db="EMBL/GenBank/DDBJ databases">
        <authorList>
            <person name="Sun Q."/>
            <person name="Ohkuma M."/>
        </authorList>
    </citation>
    <scope>NUCLEOTIDE SEQUENCE</scope>
    <source>
        <strain evidence="1">JCM 5069</strain>
    </source>
</reference>
<dbReference type="AlphaFoldDB" id="A0A919GB70"/>
<dbReference type="RefSeq" id="WP_189933700.1">
    <property type="nucleotide sequence ID" value="NZ_BNCD01000011.1"/>
</dbReference>